<dbReference type="GO" id="GO:0005576">
    <property type="term" value="C:extracellular region"/>
    <property type="evidence" value="ECO:0007669"/>
    <property type="project" value="TreeGrafter"/>
</dbReference>
<evidence type="ECO:0000259" key="5">
    <source>
        <dbReference type="SMART" id="SM00062"/>
    </source>
</evidence>
<name>A0AAE3SZG9_9BURK</name>
<dbReference type="PANTHER" id="PTHR30085:SF2">
    <property type="entry name" value="GLUTAMATE_ASPARTATE IMPORT SOLUTE-BINDING PROTEIN"/>
    <property type="match status" value="1"/>
</dbReference>
<evidence type="ECO:0000256" key="3">
    <source>
        <dbReference type="ARBA" id="ARBA00022729"/>
    </source>
</evidence>
<dbReference type="SMART" id="SM00079">
    <property type="entry name" value="PBPe"/>
    <property type="match status" value="1"/>
</dbReference>
<dbReference type="InterPro" id="IPR051455">
    <property type="entry name" value="Bact_solute-bind_prot3"/>
</dbReference>
<dbReference type="Proteomes" id="UP001212602">
    <property type="component" value="Unassembled WGS sequence"/>
</dbReference>
<dbReference type="SMART" id="SM00062">
    <property type="entry name" value="PBPb"/>
    <property type="match status" value="1"/>
</dbReference>
<evidence type="ECO:0000313" key="7">
    <source>
        <dbReference type="EMBL" id="MDA7417094.1"/>
    </source>
</evidence>
<organism evidence="7 8">
    <name type="scientific">Xenophilus arseniciresistens</name>
    <dbReference type="NCBI Taxonomy" id="1283306"/>
    <lineage>
        <taxon>Bacteria</taxon>
        <taxon>Pseudomonadati</taxon>
        <taxon>Pseudomonadota</taxon>
        <taxon>Betaproteobacteria</taxon>
        <taxon>Burkholderiales</taxon>
        <taxon>Comamonadaceae</taxon>
        <taxon>Xenophilus</taxon>
    </lineage>
</organism>
<feature type="domain" description="Solute-binding protein family 3/N-terminal" evidence="5">
    <location>
        <begin position="38"/>
        <end position="270"/>
    </location>
</feature>
<feature type="signal peptide" evidence="4">
    <location>
        <begin position="1"/>
        <end position="26"/>
    </location>
</feature>
<dbReference type="RefSeq" id="WP_271428340.1">
    <property type="nucleotide sequence ID" value="NZ_JAQIPB010000004.1"/>
</dbReference>
<proteinExistence type="inferred from homology"/>
<protein>
    <submittedName>
        <fullName evidence="7">Amino acid ABC transporter substrate-binding protein</fullName>
    </submittedName>
</protein>
<evidence type="ECO:0000313" key="8">
    <source>
        <dbReference type="Proteomes" id="UP001212602"/>
    </source>
</evidence>
<feature type="chain" id="PRO_5042182668" evidence="4">
    <location>
        <begin position="27"/>
        <end position="289"/>
    </location>
</feature>
<dbReference type="InterPro" id="IPR001320">
    <property type="entry name" value="Iontro_rcpt_C"/>
</dbReference>
<dbReference type="GO" id="GO:0016020">
    <property type="term" value="C:membrane"/>
    <property type="evidence" value="ECO:0007669"/>
    <property type="project" value="InterPro"/>
</dbReference>
<dbReference type="SUPFAM" id="SSF53850">
    <property type="entry name" value="Periplasmic binding protein-like II"/>
    <property type="match status" value="1"/>
</dbReference>
<evidence type="ECO:0000259" key="6">
    <source>
        <dbReference type="SMART" id="SM00079"/>
    </source>
</evidence>
<evidence type="ECO:0000256" key="4">
    <source>
        <dbReference type="SAM" id="SignalP"/>
    </source>
</evidence>
<comment type="similarity">
    <text evidence="1">Belongs to the bacterial solute-binding protein 3 family.</text>
</comment>
<dbReference type="CDD" id="cd13688">
    <property type="entry name" value="PBP2_GltI_DEBP"/>
    <property type="match status" value="1"/>
</dbReference>
<evidence type="ECO:0000256" key="1">
    <source>
        <dbReference type="ARBA" id="ARBA00010333"/>
    </source>
</evidence>
<feature type="domain" description="Ionotropic glutamate receptor C-terminal" evidence="6">
    <location>
        <begin position="38"/>
        <end position="269"/>
    </location>
</feature>
<dbReference type="Gene3D" id="3.40.190.10">
    <property type="entry name" value="Periplasmic binding protein-like II"/>
    <property type="match status" value="2"/>
</dbReference>
<dbReference type="PANTHER" id="PTHR30085">
    <property type="entry name" value="AMINO ACID ABC TRANSPORTER PERMEASE"/>
    <property type="match status" value="1"/>
</dbReference>
<gene>
    <name evidence="7" type="ORF">PGB34_12040</name>
</gene>
<comment type="caution">
    <text evidence="7">The sequence shown here is derived from an EMBL/GenBank/DDBJ whole genome shotgun (WGS) entry which is preliminary data.</text>
</comment>
<keyword evidence="8" id="KW-1185">Reference proteome</keyword>
<sequence>MTSSSLLYRSVAMLALLVATTTAAQAQAILKRIDERGQINVGHRDSSVPFSYYDENKQVVGYTVDLCMKIVEEVKKKLGKDLKVNFVPITTANRIPQVTSGAVDMECGTTTITLGRMEQVDFSMPFWVTGTQLAVQKKERIQQAEDLKGKTVGVLQASTNERALQKLSQDKGLNLKFNYIKDYAEGFLSLETGRIDALAGDGTPMAVFAATRARKPADLAVVGRLLTTDPYGIMMQRGDADFRLLVNRALAKAFESGEAQKLLAKHFGPTGVKPTPELLNLYQSQSIPD</sequence>
<dbReference type="GO" id="GO:0015276">
    <property type="term" value="F:ligand-gated monoatomic ion channel activity"/>
    <property type="evidence" value="ECO:0007669"/>
    <property type="project" value="InterPro"/>
</dbReference>
<dbReference type="GO" id="GO:0006865">
    <property type="term" value="P:amino acid transport"/>
    <property type="evidence" value="ECO:0007669"/>
    <property type="project" value="TreeGrafter"/>
</dbReference>
<evidence type="ECO:0000256" key="2">
    <source>
        <dbReference type="ARBA" id="ARBA00022448"/>
    </source>
</evidence>
<dbReference type="Pfam" id="PF00497">
    <property type="entry name" value="SBP_bac_3"/>
    <property type="match status" value="1"/>
</dbReference>
<dbReference type="AlphaFoldDB" id="A0AAE3SZG9"/>
<dbReference type="GO" id="GO:0030288">
    <property type="term" value="C:outer membrane-bounded periplasmic space"/>
    <property type="evidence" value="ECO:0007669"/>
    <property type="project" value="TreeGrafter"/>
</dbReference>
<accession>A0AAE3SZG9</accession>
<dbReference type="EMBL" id="JAQIPB010000004">
    <property type="protein sequence ID" value="MDA7417094.1"/>
    <property type="molecule type" value="Genomic_DNA"/>
</dbReference>
<keyword evidence="2" id="KW-0813">Transport</keyword>
<keyword evidence="3 4" id="KW-0732">Signal</keyword>
<reference evidence="7" key="1">
    <citation type="submission" date="2023-01" db="EMBL/GenBank/DDBJ databases">
        <title>Xenophilus mangrovi sp. nov., isolated from soil of Mangrove nature reserve.</title>
        <authorList>
            <person name="Xu S."/>
            <person name="Liu Z."/>
            <person name="Xu Y."/>
        </authorList>
    </citation>
    <scope>NUCLEOTIDE SEQUENCE</scope>
    <source>
        <strain evidence="7">YW8</strain>
    </source>
</reference>
<dbReference type="InterPro" id="IPR001638">
    <property type="entry name" value="Solute-binding_3/MltF_N"/>
</dbReference>